<dbReference type="SMART" id="SM00028">
    <property type="entry name" value="TPR"/>
    <property type="match status" value="4"/>
</dbReference>
<evidence type="ECO:0000313" key="3">
    <source>
        <dbReference type="EMBL" id="MDC8759279.1"/>
    </source>
</evidence>
<dbReference type="PANTHER" id="PTHR12558:SF13">
    <property type="entry name" value="CELL DIVISION CYCLE PROTEIN 27 HOMOLOG"/>
    <property type="match status" value="1"/>
</dbReference>
<dbReference type="Gene3D" id="1.25.40.10">
    <property type="entry name" value="Tetratricopeptide repeat domain"/>
    <property type="match status" value="2"/>
</dbReference>
<feature type="repeat" description="TPR" evidence="1">
    <location>
        <begin position="299"/>
        <end position="332"/>
    </location>
</feature>
<dbReference type="PROSITE" id="PS50005">
    <property type="entry name" value="TPR"/>
    <property type="match status" value="2"/>
</dbReference>
<feature type="repeat" description="TPR" evidence="1">
    <location>
        <begin position="231"/>
        <end position="264"/>
    </location>
</feature>
<accession>A0ABT5K2R8</accession>
<dbReference type="SUPFAM" id="SSF48452">
    <property type="entry name" value="TPR-like"/>
    <property type="match status" value="1"/>
</dbReference>
<dbReference type="InterPro" id="IPR011990">
    <property type="entry name" value="TPR-like_helical_dom_sf"/>
</dbReference>
<sequence>MKHWAILTLLCALLGACATTPPAPPPPAELFADALFAPPSEAVDADAIFAVSEPMRLYLRTEIASQLRHKPPRRALFDALYSKGQLKLEYDAAATRNASQTFAARAGNCLSLVIMTAAMAKEMGLSVQYQSVLAEESWSRSGDLYFVSGHVNLVLGKKRTDALIGYDSSTDMTIDFQPPEQTSGDRTAQISEATVVAMYMNNRAAEALAQDRLDDAYWWASAAIRAQPGFTASYNTLGVTLRRHGNLEPARRNFALALEQAPADTRVMDNLAQTLTLLGRDAEAATLRHRLAQLLPHPPFDYFNRGLAAMRHGDFQQAAALFSKELERDPYYHEFHFWLAQAYLRLGDTARAERQLGLALDESTSSRDRQLYAAKLDRLKSLAPR</sequence>
<proteinExistence type="predicted"/>
<keyword evidence="1" id="KW-0802">TPR repeat</keyword>
<dbReference type="Pfam" id="PF13432">
    <property type="entry name" value="TPR_16"/>
    <property type="match status" value="1"/>
</dbReference>
<dbReference type="InterPro" id="IPR019734">
    <property type="entry name" value="TPR_rpt"/>
</dbReference>
<evidence type="ECO:0000313" key="4">
    <source>
        <dbReference type="Proteomes" id="UP001221208"/>
    </source>
</evidence>
<evidence type="ECO:0000256" key="2">
    <source>
        <dbReference type="SAM" id="SignalP"/>
    </source>
</evidence>
<keyword evidence="4" id="KW-1185">Reference proteome</keyword>
<dbReference type="Proteomes" id="UP001221208">
    <property type="component" value="Unassembled WGS sequence"/>
</dbReference>
<gene>
    <name evidence="3" type="ORF">OIK44_16980</name>
</gene>
<feature type="chain" id="PRO_5046664710" evidence="2">
    <location>
        <begin position="19"/>
        <end position="385"/>
    </location>
</feature>
<evidence type="ECO:0000256" key="1">
    <source>
        <dbReference type="PROSITE-ProRule" id="PRU00339"/>
    </source>
</evidence>
<organism evidence="3 4">
    <name type="scientific">Janthinobacterium fluminis</name>
    <dbReference type="NCBI Taxonomy" id="2987524"/>
    <lineage>
        <taxon>Bacteria</taxon>
        <taxon>Pseudomonadati</taxon>
        <taxon>Pseudomonadota</taxon>
        <taxon>Betaproteobacteria</taxon>
        <taxon>Burkholderiales</taxon>
        <taxon>Oxalobacteraceae</taxon>
        <taxon>Janthinobacterium</taxon>
    </lineage>
</organism>
<name>A0ABT5K2R8_9BURK</name>
<dbReference type="PROSITE" id="PS51257">
    <property type="entry name" value="PROKAR_LIPOPROTEIN"/>
    <property type="match status" value="1"/>
</dbReference>
<keyword evidence="2" id="KW-0732">Signal</keyword>
<dbReference type="RefSeq" id="WP_273672356.1">
    <property type="nucleotide sequence ID" value="NZ_JAQQXR010000006.1"/>
</dbReference>
<protein>
    <submittedName>
        <fullName evidence="3">Tetratricopeptide repeat protein</fullName>
    </submittedName>
</protein>
<dbReference type="PANTHER" id="PTHR12558">
    <property type="entry name" value="CELL DIVISION CYCLE 16,23,27"/>
    <property type="match status" value="1"/>
</dbReference>
<comment type="caution">
    <text evidence="3">The sequence shown here is derived from an EMBL/GenBank/DDBJ whole genome shotgun (WGS) entry which is preliminary data.</text>
</comment>
<dbReference type="EMBL" id="JAQQXR010000006">
    <property type="protein sequence ID" value="MDC8759279.1"/>
    <property type="molecule type" value="Genomic_DNA"/>
</dbReference>
<reference evidence="3 4" key="1">
    <citation type="submission" date="2022-10" db="EMBL/GenBank/DDBJ databases">
        <title>Janthinobacterium sp. hw3 Genome sequencing.</title>
        <authorList>
            <person name="Park S."/>
        </authorList>
    </citation>
    <scope>NUCLEOTIDE SEQUENCE [LARGE SCALE GENOMIC DNA]</scope>
    <source>
        <strain evidence="4">hw3</strain>
    </source>
</reference>
<feature type="signal peptide" evidence="2">
    <location>
        <begin position="1"/>
        <end position="18"/>
    </location>
</feature>